<dbReference type="InterPro" id="IPR028002">
    <property type="entry name" value="Myb_DNA-bind_5"/>
</dbReference>
<evidence type="ECO:0000313" key="9">
    <source>
        <dbReference type="Proteomes" id="UP000291343"/>
    </source>
</evidence>
<evidence type="ECO:0000256" key="6">
    <source>
        <dbReference type="SAM" id="MobiDB-lite"/>
    </source>
</evidence>
<evidence type="ECO:0000256" key="1">
    <source>
        <dbReference type="ARBA" id="ARBA00011764"/>
    </source>
</evidence>
<feature type="region of interest" description="Disordered" evidence="6">
    <location>
        <begin position="137"/>
        <end position="193"/>
    </location>
</feature>
<dbReference type="InParanoid" id="A0A482XFG1"/>
<comment type="function">
    <text evidence="5">Involved in transvection phenomena (= synapsis-dependent gene expression), where the synaptic pairing of chromosomes carrying genes with which zeste interacts influences the expression of these genes. Zeste binds to DNA and stimulates transcription from a nearby promoter.</text>
</comment>
<feature type="domain" description="Myb/SANT-like DNA-binding" evidence="7">
    <location>
        <begin position="9"/>
        <end position="84"/>
    </location>
</feature>
<evidence type="ECO:0000256" key="5">
    <source>
        <dbReference type="ARBA" id="ARBA00025466"/>
    </source>
</evidence>
<comment type="caution">
    <text evidence="8">The sequence shown here is derived from an EMBL/GenBank/DDBJ whole genome shotgun (WGS) entry which is preliminary data.</text>
</comment>
<accession>A0A482XFG1</accession>
<keyword evidence="9" id="KW-1185">Reference proteome</keyword>
<dbReference type="OrthoDB" id="6630547at2759"/>
<name>A0A482XFG1_LAOST</name>
<evidence type="ECO:0000256" key="2">
    <source>
        <dbReference type="ARBA" id="ARBA00016807"/>
    </source>
</evidence>
<comment type="subunit">
    <text evidence="1">Self-associates forming complexes of several hundred monomers.</text>
</comment>
<dbReference type="EMBL" id="QKKF02010496">
    <property type="protein sequence ID" value="RZF44452.1"/>
    <property type="molecule type" value="Genomic_DNA"/>
</dbReference>
<sequence>METISISKRARNFTERESNLIMSLVKKYQVVLENKKTTAVALREKEETWKKISDEFNQLSWEVSRDWKALRGRYKNMKGAHKRRAIRPRPITEIDLKVLEIIAPQWKGRASVFNSDQSNGKVPDVQDAEEKMKMQKFLSPNSSEAPEDDSPNVPEKSGKNTTRSQKRSLMQNTEPALLGNKTRKTEVEDYGRAGSSTLSDAEVRKWLQEDQRMARERHDLKIAYLKAEKELMKQELFLKIEERRLNIEIKKKFLNDPDSFKGLCVPGMKNYQ</sequence>
<dbReference type="AlphaFoldDB" id="A0A482XFG1"/>
<gene>
    <name evidence="8" type="ORF">LSTR_LSTR002225</name>
</gene>
<evidence type="ECO:0000256" key="3">
    <source>
        <dbReference type="ARBA" id="ARBA00023015"/>
    </source>
</evidence>
<reference evidence="8 9" key="1">
    <citation type="journal article" date="2017" name="Gigascience">
        <title>Genome sequence of the small brown planthopper, Laodelphax striatellus.</title>
        <authorList>
            <person name="Zhu J."/>
            <person name="Jiang F."/>
            <person name="Wang X."/>
            <person name="Yang P."/>
            <person name="Bao Y."/>
            <person name="Zhao W."/>
            <person name="Wang W."/>
            <person name="Lu H."/>
            <person name="Wang Q."/>
            <person name="Cui N."/>
            <person name="Li J."/>
            <person name="Chen X."/>
            <person name="Luo L."/>
            <person name="Yu J."/>
            <person name="Kang L."/>
            <person name="Cui F."/>
        </authorList>
    </citation>
    <scope>NUCLEOTIDE SEQUENCE [LARGE SCALE GENOMIC DNA]</scope>
    <source>
        <strain evidence="8">Lst14</strain>
    </source>
</reference>
<feature type="compositionally biased region" description="Polar residues" evidence="6">
    <location>
        <begin position="159"/>
        <end position="174"/>
    </location>
</feature>
<evidence type="ECO:0000313" key="8">
    <source>
        <dbReference type="EMBL" id="RZF44452.1"/>
    </source>
</evidence>
<dbReference type="SMR" id="A0A482XFG1"/>
<protein>
    <recommendedName>
        <fullName evidence="2">Regulatory protein zeste</fullName>
    </recommendedName>
</protein>
<keyword evidence="4" id="KW-0804">Transcription</keyword>
<evidence type="ECO:0000259" key="7">
    <source>
        <dbReference type="Pfam" id="PF13873"/>
    </source>
</evidence>
<proteinExistence type="predicted"/>
<organism evidence="8 9">
    <name type="scientific">Laodelphax striatellus</name>
    <name type="common">Small brown planthopper</name>
    <name type="synonym">Delphax striatella</name>
    <dbReference type="NCBI Taxonomy" id="195883"/>
    <lineage>
        <taxon>Eukaryota</taxon>
        <taxon>Metazoa</taxon>
        <taxon>Ecdysozoa</taxon>
        <taxon>Arthropoda</taxon>
        <taxon>Hexapoda</taxon>
        <taxon>Insecta</taxon>
        <taxon>Pterygota</taxon>
        <taxon>Neoptera</taxon>
        <taxon>Paraneoptera</taxon>
        <taxon>Hemiptera</taxon>
        <taxon>Auchenorrhyncha</taxon>
        <taxon>Fulgoroidea</taxon>
        <taxon>Delphacidae</taxon>
        <taxon>Criomorphinae</taxon>
        <taxon>Laodelphax</taxon>
    </lineage>
</organism>
<keyword evidence="3" id="KW-0805">Transcription regulation</keyword>
<dbReference type="Proteomes" id="UP000291343">
    <property type="component" value="Unassembled WGS sequence"/>
</dbReference>
<evidence type="ECO:0000256" key="4">
    <source>
        <dbReference type="ARBA" id="ARBA00023163"/>
    </source>
</evidence>
<dbReference type="Pfam" id="PF13873">
    <property type="entry name" value="Myb_DNA-bind_5"/>
    <property type="match status" value="1"/>
</dbReference>